<evidence type="ECO:0000313" key="4">
    <source>
        <dbReference type="Proteomes" id="UP001156905"/>
    </source>
</evidence>
<proteinExistence type="predicted"/>
<evidence type="ECO:0000313" key="3">
    <source>
        <dbReference type="EMBL" id="GLR84802.1"/>
    </source>
</evidence>
<dbReference type="RefSeq" id="WP_284262954.1">
    <property type="nucleotide sequence ID" value="NZ_BSOW01000004.1"/>
</dbReference>
<accession>A0ABQ6ARE1</accession>
<comment type="caution">
    <text evidence="3">The sequence shown here is derived from an EMBL/GenBank/DDBJ whole genome shotgun (WGS) entry which is preliminary data.</text>
</comment>
<feature type="transmembrane region" description="Helical" evidence="1">
    <location>
        <begin position="113"/>
        <end position="131"/>
    </location>
</feature>
<keyword evidence="1" id="KW-0472">Membrane</keyword>
<evidence type="ECO:0000256" key="1">
    <source>
        <dbReference type="SAM" id="Phobius"/>
    </source>
</evidence>
<feature type="transmembrane region" description="Helical" evidence="1">
    <location>
        <begin position="230"/>
        <end position="251"/>
    </location>
</feature>
<dbReference type="Pfam" id="PF02517">
    <property type="entry name" value="Rce1-like"/>
    <property type="match status" value="1"/>
</dbReference>
<dbReference type="EMBL" id="BSOW01000004">
    <property type="protein sequence ID" value="GLR84802.1"/>
    <property type="molecule type" value="Genomic_DNA"/>
</dbReference>
<keyword evidence="4" id="KW-1185">Reference proteome</keyword>
<protein>
    <submittedName>
        <fullName evidence="3">Abortive infection protein</fullName>
    </submittedName>
</protein>
<name>A0ABQ6ARE1_9BRAD</name>
<feature type="transmembrane region" description="Helical" evidence="1">
    <location>
        <begin position="72"/>
        <end position="92"/>
    </location>
</feature>
<dbReference type="Proteomes" id="UP001156905">
    <property type="component" value="Unassembled WGS sequence"/>
</dbReference>
<evidence type="ECO:0000259" key="2">
    <source>
        <dbReference type="Pfam" id="PF02517"/>
    </source>
</evidence>
<dbReference type="InterPro" id="IPR003675">
    <property type="entry name" value="Rce1/LyrA-like_dom"/>
</dbReference>
<sequence>MSDLENAKPSAAGSAQQPRTWDFMETLLVALIADGAYLLTAGFALSVLLAMYGGTRTLSPAEFNAVWLEGRWQGTAVILGTPAAMTVLWVATRMARRDFAEYLALNWPSGGEIVRALALMTIVLSLEMFVAQKVGPGGYQPGSVLVVKGAAGMLALLVGTCIAAPILEEFVVRGFMFRGWSQSFLGPTGAILLTSALWAMEHTQYDWYGRLNVFFGGLALGHLRSSSNSTWLTVIAHSAVNTFIFFISGPYV</sequence>
<feature type="transmembrane region" description="Helical" evidence="1">
    <location>
        <begin position="27"/>
        <end position="52"/>
    </location>
</feature>
<feature type="transmembrane region" description="Helical" evidence="1">
    <location>
        <begin position="184"/>
        <end position="201"/>
    </location>
</feature>
<keyword evidence="1" id="KW-1133">Transmembrane helix</keyword>
<feature type="domain" description="CAAX prenyl protease 2/Lysostaphin resistance protein A-like" evidence="2">
    <location>
        <begin position="153"/>
        <end position="243"/>
    </location>
</feature>
<reference evidence="4" key="1">
    <citation type="journal article" date="2019" name="Int. J. Syst. Evol. Microbiol.">
        <title>The Global Catalogue of Microorganisms (GCM) 10K type strain sequencing project: providing services to taxonomists for standard genome sequencing and annotation.</title>
        <authorList>
            <consortium name="The Broad Institute Genomics Platform"/>
            <consortium name="The Broad Institute Genome Sequencing Center for Infectious Disease"/>
            <person name="Wu L."/>
            <person name="Ma J."/>
        </authorList>
    </citation>
    <scope>NUCLEOTIDE SEQUENCE [LARGE SCALE GENOMIC DNA]</scope>
    <source>
        <strain evidence="4">NBRC 102520</strain>
    </source>
</reference>
<keyword evidence="1" id="KW-0812">Transmembrane</keyword>
<organism evidence="3 4">
    <name type="scientific">Bradyrhizobium iriomotense</name>
    <dbReference type="NCBI Taxonomy" id="441950"/>
    <lineage>
        <taxon>Bacteria</taxon>
        <taxon>Pseudomonadati</taxon>
        <taxon>Pseudomonadota</taxon>
        <taxon>Alphaproteobacteria</taxon>
        <taxon>Hyphomicrobiales</taxon>
        <taxon>Nitrobacteraceae</taxon>
        <taxon>Bradyrhizobium</taxon>
    </lineage>
</organism>
<gene>
    <name evidence="3" type="ORF">GCM10007857_15120</name>
</gene>
<feature type="transmembrane region" description="Helical" evidence="1">
    <location>
        <begin position="151"/>
        <end position="172"/>
    </location>
</feature>